<feature type="domain" description="F-box" evidence="1">
    <location>
        <begin position="13"/>
        <end position="44"/>
    </location>
</feature>
<dbReference type="InterPro" id="IPR036047">
    <property type="entry name" value="F-box-like_dom_sf"/>
</dbReference>
<name>A0ABP1RC94_9HEXA</name>
<proteinExistence type="predicted"/>
<dbReference type="InterPro" id="IPR001810">
    <property type="entry name" value="F-box_dom"/>
</dbReference>
<comment type="caution">
    <text evidence="2">The sequence shown here is derived from an EMBL/GenBank/DDBJ whole genome shotgun (WGS) entry which is preliminary data.</text>
</comment>
<sequence>MDLVTPKPPEEILPLEVWALILDHLTSPFDLINCNQTCKAWEKILELKKTTFLMPKVFPILNEYLETLEYDEEEDEELENGNEEREKPITTILKMRLVSHGWKESVDDYHQNHPELNDIGFMENCDDEDEPFTLLPYHFDGGDWNSVRKLESFLGKGFFTGSNPLITRYVEHHECAQNKQMQSRFQTAFKRFLEEFGSQIWTCNLLCTAENKADFYRVVRSYLRLMPNLRSLRIQISHDWRSKEDSKQEELKLLLENKPLPRLQHLRTLQMNNIPYPLSVGLLTTNKQLQKLSLQKQNDDDDDLLPDYVVDVHLPNLKQLSLICSEMELLQLHKVCWPIKALRLMIPAKEQVLKNIFLTVSSTFSNTLEHFVVNRRDSHHIEELTQITLELPALKILQLDTLCRVETIDFLQGCPALQEIKLYLKVPPIKEHEEYSLNSLLFMDEDDNEVIKFKNCITSMNQSNIWRILKDLQFIIIETEEDKIMVMVGVEALPYLFFEWHKFTRRQFEKFSRTN</sequence>
<organism evidence="2 3">
    <name type="scientific">Orchesella dallaii</name>
    <dbReference type="NCBI Taxonomy" id="48710"/>
    <lineage>
        <taxon>Eukaryota</taxon>
        <taxon>Metazoa</taxon>
        <taxon>Ecdysozoa</taxon>
        <taxon>Arthropoda</taxon>
        <taxon>Hexapoda</taxon>
        <taxon>Collembola</taxon>
        <taxon>Entomobryomorpha</taxon>
        <taxon>Entomobryoidea</taxon>
        <taxon>Orchesellidae</taxon>
        <taxon>Orchesellinae</taxon>
        <taxon>Orchesella</taxon>
    </lineage>
</organism>
<dbReference type="SUPFAM" id="SSF52047">
    <property type="entry name" value="RNI-like"/>
    <property type="match status" value="1"/>
</dbReference>
<reference evidence="2 3" key="1">
    <citation type="submission" date="2024-08" db="EMBL/GenBank/DDBJ databases">
        <authorList>
            <person name="Cucini C."/>
            <person name="Frati F."/>
        </authorList>
    </citation>
    <scope>NUCLEOTIDE SEQUENCE [LARGE SCALE GENOMIC DNA]</scope>
</reference>
<dbReference type="Pfam" id="PF12937">
    <property type="entry name" value="F-box-like"/>
    <property type="match status" value="1"/>
</dbReference>
<evidence type="ECO:0000259" key="1">
    <source>
        <dbReference type="Pfam" id="PF12937"/>
    </source>
</evidence>
<protein>
    <recommendedName>
        <fullName evidence="1">F-box domain-containing protein</fullName>
    </recommendedName>
</protein>
<evidence type="ECO:0000313" key="3">
    <source>
        <dbReference type="Proteomes" id="UP001642540"/>
    </source>
</evidence>
<dbReference type="EMBL" id="CAXLJM020000062">
    <property type="protein sequence ID" value="CAL8120350.1"/>
    <property type="molecule type" value="Genomic_DNA"/>
</dbReference>
<dbReference type="SUPFAM" id="SSF81383">
    <property type="entry name" value="F-box domain"/>
    <property type="match status" value="1"/>
</dbReference>
<gene>
    <name evidence="2" type="ORF">ODALV1_LOCUS18956</name>
</gene>
<dbReference type="Proteomes" id="UP001642540">
    <property type="component" value="Unassembled WGS sequence"/>
</dbReference>
<keyword evidence="3" id="KW-1185">Reference proteome</keyword>
<accession>A0ABP1RC94</accession>
<evidence type="ECO:0000313" key="2">
    <source>
        <dbReference type="EMBL" id="CAL8120350.1"/>
    </source>
</evidence>